<dbReference type="SUPFAM" id="SSF53822">
    <property type="entry name" value="Periplasmic binding protein-like I"/>
    <property type="match status" value="1"/>
</dbReference>
<dbReference type="CDD" id="cd06267">
    <property type="entry name" value="PBP1_LacI_sugar_binding-like"/>
    <property type="match status" value="1"/>
</dbReference>
<evidence type="ECO:0000313" key="7">
    <source>
        <dbReference type="Proteomes" id="UP000019494"/>
    </source>
</evidence>
<dbReference type="InterPro" id="IPR010982">
    <property type="entry name" value="Lambda_DNA-bd_dom_sf"/>
</dbReference>
<dbReference type="CDD" id="cd01392">
    <property type="entry name" value="HTH_LacI"/>
    <property type="match status" value="1"/>
</dbReference>
<evidence type="ECO:0000313" key="6">
    <source>
        <dbReference type="EMBL" id="EWT05084.1"/>
    </source>
</evidence>
<keyword evidence="1" id="KW-0805">Transcription regulation</keyword>
<feature type="region of interest" description="Disordered" evidence="4">
    <location>
        <begin position="319"/>
        <end position="357"/>
    </location>
</feature>
<dbReference type="InterPro" id="IPR028082">
    <property type="entry name" value="Peripla_BP_I"/>
</dbReference>
<keyword evidence="2" id="KW-0238">DNA-binding</keyword>
<name>W9GMI0_9MICO</name>
<dbReference type="PROSITE" id="PS50932">
    <property type="entry name" value="HTH_LACI_2"/>
    <property type="match status" value="1"/>
</dbReference>
<dbReference type="InterPro" id="IPR000843">
    <property type="entry name" value="HTH_LacI"/>
</dbReference>
<dbReference type="GO" id="GO:0000976">
    <property type="term" value="F:transcription cis-regulatory region binding"/>
    <property type="evidence" value="ECO:0007669"/>
    <property type="project" value="TreeGrafter"/>
</dbReference>
<dbReference type="RefSeq" id="WP_034718606.1">
    <property type="nucleotide sequence ID" value="NZ_AWQS01000148.1"/>
</dbReference>
<protein>
    <submittedName>
        <fullName evidence="6">LacI family transcriptional regulator</fullName>
    </submittedName>
</protein>
<dbReference type="Pfam" id="PF13377">
    <property type="entry name" value="Peripla_BP_3"/>
    <property type="match status" value="1"/>
</dbReference>
<sequence>MDRRPTIYDVAEAAGVSASTVSRAFARPGRVNAGTAARIFEVAKELGYRTSALPGLTTTHTRSLALVVTDITNPFYAEIIRGAHEAAGELGYTILLSHTQEDAQLERTWTERELSGVEGVLLTSSRMSDSAIRMLAKQKPVVVLNRALPEVPSLLVDNARGVRRALEHLGGLGHRSVLYVAGPETSWTDGTRWQALREAGCELEIKVRRVGPVGGPTLRAGHAVAEQVASHEASAVIAYNDVLAIGLMHGLRALGVRVPEDLSVVGFDNTLLAEIVSPQLTTVAAPLHALGTTGVRNLVGMIRGAVPSREPRVLPVRLVVRGSTAQRRRNSTSPARGTTKTSGSASAAATSIDAGSR</sequence>
<dbReference type="PATRIC" id="fig|584657.3.peg.3028"/>
<accession>W9GMI0</accession>
<dbReference type="Gene3D" id="3.40.50.2300">
    <property type="match status" value="2"/>
</dbReference>
<evidence type="ECO:0000256" key="1">
    <source>
        <dbReference type="ARBA" id="ARBA00023015"/>
    </source>
</evidence>
<organism evidence="6 7">
    <name type="scientific">Intrasporangium chromatireducens Q5-1</name>
    <dbReference type="NCBI Taxonomy" id="584657"/>
    <lineage>
        <taxon>Bacteria</taxon>
        <taxon>Bacillati</taxon>
        <taxon>Actinomycetota</taxon>
        <taxon>Actinomycetes</taxon>
        <taxon>Micrococcales</taxon>
        <taxon>Intrasporangiaceae</taxon>
        <taxon>Intrasporangium</taxon>
    </lineage>
</organism>
<evidence type="ECO:0000256" key="2">
    <source>
        <dbReference type="ARBA" id="ARBA00023125"/>
    </source>
</evidence>
<dbReference type="Gene3D" id="1.10.260.40">
    <property type="entry name" value="lambda repressor-like DNA-binding domains"/>
    <property type="match status" value="1"/>
</dbReference>
<dbReference type="OrthoDB" id="3258243at2"/>
<comment type="caution">
    <text evidence="6">The sequence shown here is derived from an EMBL/GenBank/DDBJ whole genome shotgun (WGS) entry which is preliminary data.</text>
</comment>
<dbReference type="SUPFAM" id="SSF47413">
    <property type="entry name" value="lambda repressor-like DNA-binding domains"/>
    <property type="match status" value="1"/>
</dbReference>
<dbReference type="PANTHER" id="PTHR30146">
    <property type="entry name" value="LACI-RELATED TRANSCRIPTIONAL REPRESSOR"/>
    <property type="match status" value="1"/>
</dbReference>
<evidence type="ECO:0000256" key="4">
    <source>
        <dbReference type="SAM" id="MobiDB-lite"/>
    </source>
</evidence>
<dbReference type="Pfam" id="PF00356">
    <property type="entry name" value="LacI"/>
    <property type="match status" value="1"/>
</dbReference>
<dbReference type="EMBL" id="AWQS01000148">
    <property type="protein sequence ID" value="EWT05084.1"/>
    <property type="molecule type" value="Genomic_DNA"/>
</dbReference>
<reference evidence="7" key="1">
    <citation type="submission" date="2013-08" db="EMBL/GenBank/DDBJ databases">
        <title>Intrasporangium oryzae NRRL B-24470.</title>
        <authorList>
            <person name="Liu H."/>
            <person name="Wang G."/>
        </authorList>
    </citation>
    <scope>NUCLEOTIDE SEQUENCE [LARGE SCALE GENOMIC DNA]</scope>
    <source>
        <strain evidence="7">Q5-1</strain>
    </source>
</reference>
<evidence type="ECO:0000259" key="5">
    <source>
        <dbReference type="PROSITE" id="PS50932"/>
    </source>
</evidence>
<keyword evidence="3" id="KW-0804">Transcription</keyword>
<proteinExistence type="predicted"/>
<gene>
    <name evidence="6" type="ORF">N864_07480</name>
</gene>
<feature type="domain" description="HTH lacI-type" evidence="5">
    <location>
        <begin position="5"/>
        <end position="59"/>
    </location>
</feature>
<dbReference type="GO" id="GO:0003700">
    <property type="term" value="F:DNA-binding transcription factor activity"/>
    <property type="evidence" value="ECO:0007669"/>
    <property type="project" value="TreeGrafter"/>
</dbReference>
<keyword evidence="7" id="KW-1185">Reference proteome</keyword>
<dbReference type="Proteomes" id="UP000019494">
    <property type="component" value="Unassembled WGS sequence"/>
</dbReference>
<feature type="compositionally biased region" description="Low complexity" evidence="4">
    <location>
        <begin position="337"/>
        <end position="357"/>
    </location>
</feature>
<dbReference type="AlphaFoldDB" id="W9GMI0"/>
<dbReference type="PANTHER" id="PTHR30146:SF147">
    <property type="entry name" value="HTH-TYPE TRANSCRIPTIONAL REGULATOR DEGA"/>
    <property type="match status" value="1"/>
</dbReference>
<dbReference type="SMART" id="SM00354">
    <property type="entry name" value="HTH_LACI"/>
    <property type="match status" value="1"/>
</dbReference>
<dbReference type="InterPro" id="IPR046335">
    <property type="entry name" value="LacI/GalR-like_sensor"/>
</dbReference>
<evidence type="ECO:0000256" key="3">
    <source>
        <dbReference type="ARBA" id="ARBA00023163"/>
    </source>
</evidence>